<evidence type="ECO:0000256" key="10">
    <source>
        <dbReference type="ARBA" id="ARBA00022946"/>
    </source>
</evidence>
<reference evidence="14 15" key="1">
    <citation type="submission" date="2018-10" db="EMBL/GenBank/DDBJ databases">
        <title>A high-quality apple genome assembly.</title>
        <authorList>
            <person name="Hu J."/>
        </authorList>
    </citation>
    <scope>NUCLEOTIDE SEQUENCE [LARGE SCALE GENOMIC DNA]</scope>
    <source>
        <strain evidence="15">cv. HFTH1</strain>
        <tissue evidence="14">Young leaf</tissue>
    </source>
</reference>
<name>A0A498J8W3_MALDO</name>
<dbReference type="GO" id="GO:0010027">
    <property type="term" value="P:thylakoid membrane organization"/>
    <property type="evidence" value="ECO:0007669"/>
    <property type="project" value="TreeGrafter"/>
</dbReference>
<dbReference type="FunFam" id="2.10.109.10:FF:000012">
    <property type="entry name" value="Peptidase/ serine-type peptidase"/>
    <property type="match status" value="1"/>
</dbReference>
<feature type="domain" description="Peptidase S26" evidence="13">
    <location>
        <begin position="192"/>
        <end position="349"/>
    </location>
</feature>
<dbReference type="AlphaFoldDB" id="A0A498J8W3"/>
<comment type="similarity">
    <text evidence="4">Belongs to the peptidase S26 family.</text>
</comment>
<keyword evidence="7" id="KW-0934">Plastid</keyword>
<dbReference type="PROSITE" id="PS00761">
    <property type="entry name" value="SPASE_I_3"/>
    <property type="match status" value="1"/>
</dbReference>
<evidence type="ECO:0000256" key="5">
    <source>
        <dbReference type="ARBA" id="ARBA00013208"/>
    </source>
</evidence>
<keyword evidence="6" id="KW-0150">Chloroplast</keyword>
<comment type="catalytic activity">
    <reaction evidence="1">
        <text>Cleavage of hydrophobic, N-terminal signal or leader sequences from secreted and periplasmic proteins.</text>
        <dbReference type="EC" id="3.4.21.89"/>
    </reaction>
</comment>
<evidence type="ECO:0000256" key="7">
    <source>
        <dbReference type="ARBA" id="ARBA00022640"/>
    </source>
</evidence>
<dbReference type="CDD" id="cd06530">
    <property type="entry name" value="S26_SPase_I"/>
    <property type="match status" value="1"/>
</dbReference>
<dbReference type="InterPro" id="IPR000223">
    <property type="entry name" value="Pept_S26A_signal_pept_1"/>
</dbReference>
<evidence type="ECO:0000256" key="2">
    <source>
        <dbReference type="ARBA" id="ARBA00004229"/>
    </source>
</evidence>
<dbReference type="PROSITE" id="PS00501">
    <property type="entry name" value="SPASE_I_1"/>
    <property type="match status" value="1"/>
</dbReference>
<dbReference type="GO" id="GO:0004252">
    <property type="term" value="F:serine-type endopeptidase activity"/>
    <property type="evidence" value="ECO:0007669"/>
    <property type="project" value="InterPro"/>
</dbReference>
<dbReference type="EMBL" id="RDQH01000334">
    <property type="protein sequence ID" value="RXH91265.1"/>
    <property type="molecule type" value="Genomic_DNA"/>
</dbReference>
<keyword evidence="9" id="KW-0378">Hydrolase</keyword>
<dbReference type="InterPro" id="IPR019758">
    <property type="entry name" value="Pept_S26A_signal_pept_1_CS"/>
</dbReference>
<dbReference type="Pfam" id="PF10502">
    <property type="entry name" value="Peptidase_S26"/>
    <property type="match status" value="1"/>
</dbReference>
<dbReference type="NCBIfam" id="TIGR02227">
    <property type="entry name" value="sigpep_I_bact"/>
    <property type="match status" value="1"/>
</dbReference>
<dbReference type="InterPro" id="IPR019533">
    <property type="entry name" value="Peptidase_S26"/>
</dbReference>
<evidence type="ECO:0000259" key="13">
    <source>
        <dbReference type="Pfam" id="PF10502"/>
    </source>
</evidence>
<feature type="active site" evidence="12">
    <location>
        <position position="269"/>
    </location>
</feature>
<evidence type="ECO:0000256" key="3">
    <source>
        <dbReference type="ARBA" id="ARBA00004370"/>
    </source>
</evidence>
<dbReference type="Gene3D" id="2.10.109.10">
    <property type="entry name" value="Umud Fragment, subunit A"/>
    <property type="match status" value="1"/>
</dbReference>
<proteinExistence type="inferred from homology"/>
<dbReference type="InterPro" id="IPR019756">
    <property type="entry name" value="Pept_S26A_signal_pept_1_Ser-AS"/>
</dbReference>
<dbReference type="OrthoDB" id="308440at2759"/>
<accession>A0A498J8W3</accession>
<dbReference type="SMR" id="A0A498J8W3"/>
<evidence type="ECO:0000256" key="9">
    <source>
        <dbReference type="ARBA" id="ARBA00022801"/>
    </source>
</evidence>
<dbReference type="GO" id="GO:0009535">
    <property type="term" value="C:chloroplast thylakoid membrane"/>
    <property type="evidence" value="ECO:0007669"/>
    <property type="project" value="TreeGrafter"/>
</dbReference>
<protein>
    <recommendedName>
        <fullName evidence="5">signal peptidase I</fullName>
        <ecNumber evidence="5">3.4.21.89</ecNumber>
    </recommendedName>
</protein>
<dbReference type="Gramene" id="mRNA:MD08G0034300">
    <property type="protein sequence ID" value="mRNA:MD08G0034300"/>
    <property type="gene ID" value="MD08G0034300"/>
</dbReference>
<evidence type="ECO:0000256" key="6">
    <source>
        <dbReference type="ARBA" id="ARBA00022528"/>
    </source>
</evidence>
<evidence type="ECO:0000256" key="4">
    <source>
        <dbReference type="ARBA" id="ARBA00009370"/>
    </source>
</evidence>
<keyword evidence="15" id="KW-1185">Reference proteome</keyword>
<dbReference type="GO" id="GO:0006465">
    <property type="term" value="P:signal peptide processing"/>
    <property type="evidence" value="ECO:0007669"/>
    <property type="project" value="InterPro"/>
</dbReference>
<dbReference type="InterPro" id="IPR036286">
    <property type="entry name" value="LexA/Signal_pep-like_sf"/>
</dbReference>
<comment type="caution">
    <text evidence="14">The sequence shown here is derived from an EMBL/GenBank/DDBJ whole genome shotgun (WGS) entry which is preliminary data.</text>
</comment>
<dbReference type="PRINTS" id="PR00727">
    <property type="entry name" value="LEADERPTASE"/>
</dbReference>
<dbReference type="SUPFAM" id="SSF51306">
    <property type="entry name" value="LexA/Signal peptidase"/>
    <property type="match status" value="1"/>
</dbReference>
<evidence type="ECO:0000256" key="12">
    <source>
        <dbReference type="PIRSR" id="PIRSR600223-1"/>
    </source>
</evidence>
<keyword evidence="8" id="KW-0645">Protease</keyword>
<organism evidence="14 15">
    <name type="scientific">Malus domestica</name>
    <name type="common">Apple</name>
    <name type="synonym">Pyrus malus</name>
    <dbReference type="NCBI Taxonomy" id="3750"/>
    <lineage>
        <taxon>Eukaryota</taxon>
        <taxon>Viridiplantae</taxon>
        <taxon>Streptophyta</taxon>
        <taxon>Embryophyta</taxon>
        <taxon>Tracheophyta</taxon>
        <taxon>Spermatophyta</taxon>
        <taxon>Magnoliopsida</taxon>
        <taxon>eudicotyledons</taxon>
        <taxon>Gunneridae</taxon>
        <taxon>Pentapetalae</taxon>
        <taxon>rosids</taxon>
        <taxon>fabids</taxon>
        <taxon>Rosales</taxon>
        <taxon>Rosaceae</taxon>
        <taxon>Amygdaloideae</taxon>
        <taxon>Maleae</taxon>
        <taxon>Malus</taxon>
    </lineage>
</organism>
<evidence type="ECO:0000256" key="11">
    <source>
        <dbReference type="ARBA" id="ARBA00023136"/>
    </source>
</evidence>
<evidence type="ECO:0000313" key="14">
    <source>
        <dbReference type="EMBL" id="RXH91265.1"/>
    </source>
</evidence>
<keyword evidence="10" id="KW-0809">Transit peptide</keyword>
<keyword evidence="11" id="KW-0472">Membrane</keyword>
<gene>
    <name evidence="14" type="ORF">DVH24_020288</name>
</gene>
<dbReference type="STRING" id="3750.A0A498J8W3"/>
<evidence type="ECO:0000313" key="15">
    <source>
        <dbReference type="Proteomes" id="UP000290289"/>
    </source>
</evidence>
<dbReference type="PANTHER" id="PTHR43390">
    <property type="entry name" value="SIGNAL PEPTIDASE I"/>
    <property type="match status" value="1"/>
</dbReference>
<evidence type="ECO:0000256" key="1">
    <source>
        <dbReference type="ARBA" id="ARBA00000677"/>
    </source>
</evidence>
<dbReference type="GO" id="GO:0009003">
    <property type="term" value="F:signal peptidase activity"/>
    <property type="evidence" value="ECO:0007669"/>
    <property type="project" value="UniProtKB-EC"/>
</dbReference>
<dbReference type="Proteomes" id="UP000290289">
    <property type="component" value="Chromosome 8"/>
</dbReference>
<sequence>MAIRVTLSFSGYVAQNLASSANLRAGNCRGFHECWVRSRVLGSSQKPDINPSVPVHNYQTQFSRSKHSSAAVRPLPSLYTALAEEILGESSKSPIFLGLISLLKSTAIATGVSSAPAAMGISPFNVSSIMPSLQASKWLPSNDTVPESIMKEVDKGGTLCVDEVAQASQLAKKDLGRTGFLSRLLNSCSEDAKAVFTAVTVSVLFKSFLAEPRSIPSTSMYPTLDVGDRVLAEKVSYFFKNPEVSDIVIFKAPPILQEIGYNSTDVFIKRIVAKAGDWVEVRNGKLLVNDLVQNENYILEPLNYEMDPVLVPEGYVFVLGDNRNNSFDSHNWGPLPVKNILGRSVFRYWPPSKVSDTTFEPQGPNNDVAVS</sequence>
<dbReference type="EC" id="3.4.21.89" evidence="5"/>
<evidence type="ECO:0000256" key="8">
    <source>
        <dbReference type="ARBA" id="ARBA00022670"/>
    </source>
</evidence>
<feature type="active site" evidence="12">
    <location>
        <position position="219"/>
    </location>
</feature>
<comment type="subcellular location">
    <subcellularLocation>
        <location evidence="3">Membrane</location>
    </subcellularLocation>
    <subcellularLocation>
        <location evidence="2">Plastid</location>
        <location evidence="2">Chloroplast</location>
    </subcellularLocation>
</comment>
<dbReference type="PANTHER" id="PTHR43390:SF2">
    <property type="entry name" value="THYLAKOIDAL PROCESSING PEPTIDASE 2, CHLOROPLASTIC-RELATED"/>
    <property type="match status" value="1"/>
</dbReference>